<dbReference type="EMBL" id="CP000360">
    <property type="protein sequence ID" value="ABF41646.1"/>
    <property type="molecule type" value="Genomic_DNA"/>
</dbReference>
<dbReference type="PANTHER" id="PTHR44154:SF1">
    <property type="entry name" value="QUINONE OXIDOREDUCTASE"/>
    <property type="match status" value="1"/>
</dbReference>
<feature type="domain" description="Enoyl reductase (ER)" evidence="2">
    <location>
        <begin position="10"/>
        <end position="337"/>
    </location>
</feature>
<dbReference type="Proteomes" id="UP000002432">
    <property type="component" value="Chromosome"/>
</dbReference>
<accession>Q1INA4</accession>
<organism evidence="3 4">
    <name type="scientific">Koribacter versatilis (strain Ellin345)</name>
    <dbReference type="NCBI Taxonomy" id="204669"/>
    <lineage>
        <taxon>Bacteria</taxon>
        <taxon>Pseudomonadati</taxon>
        <taxon>Acidobacteriota</taxon>
        <taxon>Terriglobia</taxon>
        <taxon>Terriglobales</taxon>
        <taxon>Candidatus Korobacteraceae</taxon>
        <taxon>Candidatus Korobacter</taxon>
    </lineage>
</organism>
<dbReference type="KEGG" id="aba:Acid345_2645"/>
<dbReference type="InterPro" id="IPR020843">
    <property type="entry name" value="ER"/>
</dbReference>
<dbReference type="AlphaFoldDB" id="Q1INA4"/>
<dbReference type="Pfam" id="PF00107">
    <property type="entry name" value="ADH_zinc_N"/>
    <property type="match status" value="1"/>
</dbReference>
<dbReference type="HOGENOM" id="CLU_026673_3_4_0"/>
<name>Q1INA4_KORVE</name>
<evidence type="ECO:0000259" key="2">
    <source>
        <dbReference type="SMART" id="SM00829"/>
    </source>
</evidence>
<dbReference type="InterPro" id="IPR013149">
    <property type="entry name" value="ADH-like_C"/>
</dbReference>
<dbReference type="Pfam" id="PF08240">
    <property type="entry name" value="ADH_N"/>
    <property type="match status" value="1"/>
</dbReference>
<evidence type="ECO:0000313" key="4">
    <source>
        <dbReference type="Proteomes" id="UP000002432"/>
    </source>
</evidence>
<reference evidence="3 4" key="1">
    <citation type="journal article" date="2009" name="Appl. Environ. Microbiol.">
        <title>Three genomes from the phylum Acidobacteria provide insight into the lifestyles of these microorganisms in soils.</title>
        <authorList>
            <person name="Ward N.L."/>
            <person name="Challacombe J.F."/>
            <person name="Janssen P.H."/>
            <person name="Henrissat B."/>
            <person name="Coutinho P.M."/>
            <person name="Wu M."/>
            <person name="Xie G."/>
            <person name="Haft D.H."/>
            <person name="Sait M."/>
            <person name="Badger J."/>
            <person name="Barabote R.D."/>
            <person name="Bradley B."/>
            <person name="Brettin T.S."/>
            <person name="Brinkac L.M."/>
            <person name="Bruce D."/>
            <person name="Creasy T."/>
            <person name="Daugherty S.C."/>
            <person name="Davidsen T.M."/>
            <person name="DeBoy R.T."/>
            <person name="Detter J.C."/>
            <person name="Dodson R.J."/>
            <person name="Durkin A.S."/>
            <person name="Ganapathy A."/>
            <person name="Gwinn-Giglio M."/>
            <person name="Han C.S."/>
            <person name="Khouri H."/>
            <person name="Kiss H."/>
            <person name="Kothari S.P."/>
            <person name="Madupu R."/>
            <person name="Nelson K.E."/>
            <person name="Nelson W.C."/>
            <person name="Paulsen I."/>
            <person name="Penn K."/>
            <person name="Ren Q."/>
            <person name="Rosovitz M.J."/>
            <person name="Selengut J.D."/>
            <person name="Shrivastava S."/>
            <person name="Sullivan S.A."/>
            <person name="Tapia R."/>
            <person name="Thompson L.S."/>
            <person name="Watkins K.L."/>
            <person name="Yang Q."/>
            <person name="Yu C."/>
            <person name="Zafar N."/>
            <person name="Zhou L."/>
            <person name="Kuske C.R."/>
        </authorList>
    </citation>
    <scope>NUCLEOTIDE SEQUENCE [LARGE SCALE GENOMIC DNA]</scope>
    <source>
        <strain evidence="3 4">Ellin345</strain>
    </source>
</reference>
<dbReference type="InterPro" id="IPR013154">
    <property type="entry name" value="ADH-like_N"/>
</dbReference>
<sequence length="339" mass="37130">MKAIRIHGFGGPEVLKYEDVPEPELRKDQVLVQVKACALNHLDLFVRKGIPGIKPPLILGSDVSGVVAKVEEYITDLKEGQRVLLAPMRACYHCEFCLRGEHSFCAQFAVRGTRFDGGDCEYVAVPRVEVIPIPESLTYDEAASVPLVFLTAWHMLVSRAKIKHGQTVLVWGAGSGVGTAAIQICKLMGCTVITTAGGERKLDLAWELGADYTIDHYKQKVSDEVKKIVKGGVDVVFEHTGEKTWPESLRSMRVGGTLVTCGATTGPEAKLDLRVLFTRQLTFMGSFMGTFDDLNEALKYVFSGALKPVVDRSFALREAAAAHSYLEKGEQFGKVVLNP</sequence>
<dbReference type="CDD" id="cd08266">
    <property type="entry name" value="Zn_ADH_like1"/>
    <property type="match status" value="1"/>
</dbReference>
<dbReference type="SUPFAM" id="SSF51735">
    <property type="entry name" value="NAD(P)-binding Rossmann-fold domains"/>
    <property type="match status" value="1"/>
</dbReference>
<dbReference type="GO" id="GO:0016491">
    <property type="term" value="F:oxidoreductase activity"/>
    <property type="evidence" value="ECO:0007669"/>
    <property type="project" value="InterPro"/>
</dbReference>
<dbReference type="PANTHER" id="PTHR44154">
    <property type="entry name" value="QUINONE OXIDOREDUCTASE"/>
    <property type="match status" value="1"/>
</dbReference>
<dbReference type="RefSeq" id="WP_011523447.1">
    <property type="nucleotide sequence ID" value="NC_008009.1"/>
</dbReference>
<dbReference type="eggNOG" id="COG0604">
    <property type="taxonomic scope" value="Bacteria"/>
</dbReference>
<dbReference type="EnsemblBacteria" id="ABF41646">
    <property type="protein sequence ID" value="ABF41646"/>
    <property type="gene ID" value="Acid345_2645"/>
</dbReference>
<dbReference type="SUPFAM" id="SSF50129">
    <property type="entry name" value="GroES-like"/>
    <property type="match status" value="1"/>
</dbReference>
<evidence type="ECO:0000313" key="3">
    <source>
        <dbReference type="EMBL" id="ABF41646.1"/>
    </source>
</evidence>
<keyword evidence="4" id="KW-1185">Reference proteome</keyword>
<proteinExistence type="predicted"/>
<dbReference type="InterPro" id="IPR036291">
    <property type="entry name" value="NAD(P)-bd_dom_sf"/>
</dbReference>
<dbReference type="Gene3D" id="3.90.180.10">
    <property type="entry name" value="Medium-chain alcohol dehydrogenases, catalytic domain"/>
    <property type="match status" value="1"/>
</dbReference>
<dbReference type="InterPro" id="IPR011032">
    <property type="entry name" value="GroES-like_sf"/>
</dbReference>
<gene>
    <name evidence="3" type="ordered locus">Acid345_2645</name>
</gene>
<dbReference type="SMART" id="SM00829">
    <property type="entry name" value="PKS_ER"/>
    <property type="match status" value="1"/>
</dbReference>
<dbReference type="STRING" id="204669.Acid345_2645"/>
<protein>
    <submittedName>
        <fullName evidence="3">Alcohol dehydrogenase, zinc-binding protein</fullName>
    </submittedName>
</protein>
<dbReference type="InterPro" id="IPR051603">
    <property type="entry name" value="Zinc-ADH_QOR/CCCR"/>
</dbReference>
<dbReference type="OrthoDB" id="9787435at2"/>
<keyword evidence="1" id="KW-0521">NADP</keyword>
<evidence type="ECO:0000256" key="1">
    <source>
        <dbReference type="ARBA" id="ARBA00022857"/>
    </source>
</evidence>